<proteinExistence type="predicted"/>
<protein>
    <submittedName>
        <fullName evidence="1">Uncharacterized protein</fullName>
    </submittedName>
</protein>
<sequence length="61" mass="7147">MTAEQICQALKEHYQQNGEIMSQVEFMQKCTSYDYHELVNGIKLFDQYLDSISPITMIRGK</sequence>
<dbReference type="Proteomes" id="UP000199163">
    <property type="component" value="Unassembled WGS sequence"/>
</dbReference>
<accession>A0A1G8IH46</accession>
<keyword evidence="2" id="KW-1185">Reference proteome</keyword>
<reference evidence="2" key="1">
    <citation type="submission" date="2016-10" db="EMBL/GenBank/DDBJ databases">
        <authorList>
            <person name="Varghese N."/>
            <person name="Submissions S."/>
        </authorList>
    </citation>
    <scope>NUCLEOTIDE SEQUENCE [LARGE SCALE GENOMIC DNA]</scope>
    <source>
        <strain evidence="2">DSM 21632</strain>
    </source>
</reference>
<organism evidence="1 2">
    <name type="scientific">Alteribacillus persepolensis</name>
    <dbReference type="NCBI Taxonomy" id="568899"/>
    <lineage>
        <taxon>Bacteria</taxon>
        <taxon>Bacillati</taxon>
        <taxon>Bacillota</taxon>
        <taxon>Bacilli</taxon>
        <taxon>Bacillales</taxon>
        <taxon>Bacillaceae</taxon>
        <taxon>Alteribacillus</taxon>
    </lineage>
</organism>
<dbReference type="EMBL" id="FNDK01000024">
    <property type="protein sequence ID" value="SDI18329.1"/>
    <property type="molecule type" value="Genomic_DNA"/>
</dbReference>
<name>A0A1G8IH46_9BACI</name>
<gene>
    <name evidence="1" type="ORF">SAMN05192534_12423</name>
</gene>
<evidence type="ECO:0000313" key="1">
    <source>
        <dbReference type="EMBL" id="SDI18329.1"/>
    </source>
</evidence>
<dbReference type="STRING" id="568899.SAMN05192534_12423"/>
<dbReference type="RefSeq" id="WP_091275736.1">
    <property type="nucleotide sequence ID" value="NZ_FNDK01000024.1"/>
</dbReference>
<evidence type="ECO:0000313" key="2">
    <source>
        <dbReference type="Proteomes" id="UP000199163"/>
    </source>
</evidence>
<dbReference type="AlphaFoldDB" id="A0A1G8IH46"/>